<dbReference type="Pfam" id="PF00583">
    <property type="entry name" value="Acetyltransf_1"/>
    <property type="match status" value="1"/>
</dbReference>
<comment type="caution">
    <text evidence="5">The sequence shown here is derived from an EMBL/GenBank/DDBJ whole genome shotgun (WGS) entry which is preliminary data.</text>
</comment>
<dbReference type="InterPro" id="IPR016181">
    <property type="entry name" value="Acyl_CoA_acyltransferase"/>
</dbReference>
<dbReference type="InterPro" id="IPR000182">
    <property type="entry name" value="GNAT_dom"/>
</dbReference>
<protein>
    <recommendedName>
        <fullName evidence="4">N-acetyltransferase domain-containing protein</fullName>
    </recommendedName>
</protein>
<evidence type="ECO:0000256" key="3">
    <source>
        <dbReference type="ARBA" id="ARBA00025786"/>
    </source>
</evidence>
<accession>A0A642VCN5</accession>
<dbReference type="Gene3D" id="3.40.630.30">
    <property type="match status" value="1"/>
</dbReference>
<evidence type="ECO:0000256" key="2">
    <source>
        <dbReference type="ARBA" id="ARBA00023315"/>
    </source>
</evidence>
<keyword evidence="1" id="KW-0808">Transferase</keyword>
<reference evidence="5" key="1">
    <citation type="journal article" date="2019" name="G3 (Bethesda)">
        <title>Genome Assemblies of Two Rare Opportunistic Yeast Pathogens: Diutina rugosa (syn. Candida rugosa) and Trichomonascus ciferrii (syn. Candida ciferrii).</title>
        <authorList>
            <person name="Mixao V."/>
            <person name="Saus E."/>
            <person name="Hansen A.P."/>
            <person name="Lass-Florl C."/>
            <person name="Gabaldon T."/>
        </authorList>
    </citation>
    <scope>NUCLEOTIDE SEQUENCE</scope>
    <source>
        <strain evidence="5">CBS 4856</strain>
    </source>
</reference>
<keyword evidence="6" id="KW-1185">Reference proteome</keyword>
<evidence type="ECO:0000313" key="6">
    <source>
        <dbReference type="Proteomes" id="UP000761534"/>
    </source>
</evidence>
<comment type="similarity">
    <text evidence="3">Belongs to the acetyltransferase family. ARD1 subfamily.</text>
</comment>
<dbReference type="SUPFAM" id="SSF55729">
    <property type="entry name" value="Acyl-CoA N-acyltransferases (Nat)"/>
    <property type="match status" value="1"/>
</dbReference>
<dbReference type="VEuPathDB" id="FungiDB:TRICI_001377"/>
<dbReference type="GO" id="GO:0004596">
    <property type="term" value="F:protein-N-terminal amino-acid acetyltransferase activity"/>
    <property type="evidence" value="ECO:0007669"/>
    <property type="project" value="InterPro"/>
</dbReference>
<dbReference type="InterPro" id="IPR045047">
    <property type="entry name" value="Ard1-like"/>
</dbReference>
<proteinExistence type="inferred from homology"/>
<dbReference type="GO" id="GO:0031415">
    <property type="term" value="C:NatA complex"/>
    <property type="evidence" value="ECO:0007669"/>
    <property type="project" value="InterPro"/>
</dbReference>
<name>A0A642VCN5_9ASCO</name>
<dbReference type="CDD" id="cd04301">
    <property type="entry name" value="NAT_SF"/>
    <property type="match status" value="1"/>
</dbReference>
<feature type="domain" description="N-acetyltransferase" evidence="4">
    <location>
        <begin position="5"/>
        <end position="160"/>
    </location>
</feature>
<dbReference type="PANTHER" id="PTHR23091:SF4">
    <property type="entry name" value="N-TERMINAL AMINO-ACID N(ALPHA)-ACETYLTRANSFERASE NATA"/>
    <property type="match status" value="1"/>
</dbReference>
<keyword evidence="2" id="KW-0012">Acyltransferase</keyword>
<dbReference type="PANTHER" id="PTHR23091">
    <property type="entry name" value="N-TERMINAL ACETYLTRANSFERASE"/>
    <property type="match status" value="1"/>
</dbReference>
<organism evidence="5 6">
    <name type="scientific">Trichomonascus ciferrii</name>
    <dbReference type="NCBI Taxonomy" id="44093"/>
    <lineage>
        <taxon>Eukaryota</taxon>
        <taxon>Fungi</taxon>
        <taxon>Dikarya</taxon>
        <taxon>Ascomycota</taxon>
        <taxon>Saccharomycotina</taxon>
        <taxon>Dipodascomycetes</taxon>
        <taxon>Dipodascales</taxon>
        <taxon>Trichomonascaceae</taxon>
        <taxon>Trichomonascus</taxon>
        <taxon>Trichomonascus ciferrii complex</taxon>
    </lineage>
</organism>
<dbReference type="Proteomes" id="UP000761534">
    <property type="component" value="Unassembled WGS sequence"/>
</dbReference>
<evidence type="ECO:0000256" key="1">
    <source>
        <dbReference type="ARBA" id="ARBA00022679"/>
    </source>
</evidence>
<sequence>MSAPLLFTNLKSQDISGVQEFTNAHLDCSYPVGFFLQFLYTRGSLCLQLRSEQEPNKILGVISGKLVSLEDHKYDGHIYTLAVEPAARRLGLGSKLISEFEQKMRKESNGNLTFLSLDVRSRDQNALNFYKTQGFQFLDANPIKNYYPNDDAYKLVKPIL</sequence>
<dbReference type="EMBL" id="SWFS01000097">
    <property type="protein sequence ID" value="KAA8916514.1"/>
    <property type="molecule type" value="Genomic_DNA"/>
</dbReference>
<dbReference type="PROSITE" id="PS51186">
    <property type="entry name" value="GNAT"/>
    <property type="match status" value="1"/>
</dbReference>
<evidence type="ECO:0000259" key="4">
    <source>
        <dbReference type="PROSITE" id="PS51186"/>
    </source>
</evidence>
<dbReference type="OrthoDB" id="25586at2759"/>
<evidence type="ECO:0000313" key="5">
    <source>
        <dbReference type="EMBL" id="KAA8916514.1"/>
    </source>
</evidence>
<gene>
    <name evidence="5" type="ORF">TRICI_001377</name>
</gene>
<dbReference type="AlphaFoldDB" id="A0A642VCN5"/>